<dbReference type="Gene3D" id="3.30.70.1440">
    <property type="entry name" value="Multidrug efflux transporter AcrB pore domain"/>
    <property type="match status" value="1"/>
</dbReference>
<dbReference type="InterPro" id="IPR001036">
    <property type="entry name" value="Acrflvin-R"/>
</dbReference>
<protein>
    <submittedName>
        <fullName evidence="2">Acriflavin resistance protein</fullName>
    </submittedName>
</protein>
<reference evidence="2 3" key="1">
    <citation type="submission" date="2015-11" db="EMBL/GenBank/DDBJ databases">
        <authorList>
            <person name="Zhang Y."/>
            <person name="Guo Z."/>
        </authorList>
    </citation>
    <scope>NUCLEOTIDE SEQUENCE [LARGE SCALE GENOMIC DNA]</scope>
    <source>
        <strain evidence="2 3">KCTC 32221</strain>
    </source>
</reference>
<feature type="transmembrane region" description="Helical" evidence="1">
    <location>
        <begin position="513"/>
        <end position="534"/>
    </location>
</feature>
<feature type="transmembrane region" description="Helical" evidence="1">
    <location>
        <begin position="458"/>
        <end position="485"/>
    </location>
</feature>
<organism evidence="2 3">
    <name type="scientific">Pseudohongiella spirulinae</name>
    <dbReference type="NCBI Taxonomy" id="1249552"/>
    <lineage>
        <taxon>Bacteria</taxon>
        <taxon>Pseudomonadati</taxon>
        <taxon>Pseudomonadota</taxon>
        <taxon>Gammaproteobacteria</taxon>
        <taxon>Pseudomonadales</taxon>
        <taxon>Pseudohongiellaceae</taxon>
        <taxon>Pseudohongiella</taxon>
    </lineage>
</organism>
<dbReference type="InterPro" id="IPR027463">
    <property type="entry name" value="AcrB_DN_DC_subdom"/>
</dbReference>
<evidence type="ECO:0000256" key="1">
    <source>
        <dbReference type="SAM" id="Phobius"/>
    </source>
</evidence>
<dbReference type="SUPFAM" id="SSF82866">
    <property type="entry name" value="Multidrug efflux transporter AcrB transmembrane domain"/>
    <property type="match status" value="2"/>
</dbReference>
<feature type="transmembrane region" description="Helical" evidence="1">
    <location>
        <begin position="867"/>
        <end position="886"/>
    </location>
</feature>
<dbReference type="Gene3D" id="1.20.1640.10">
    <property type="entry name" value="Multidrug efflux transporter AcrB transmembrane domain"/>
    <property type="match status" value="2"/>
</dbReference>
<name>A0A0S2KCM2_9GAMM</name>
<accession>A0A0S2KCM2</accession>
<feature type="transmembrane region" description="Helical" evidence="1">
    <location>
        <begin position="944"/>
        <end position="963"/>
    </location>
</feature>
<feature type="transmembrane region" description="Helical" evidence="1">
    <location>
        <begin position="898"/>
        <end position="919"/>
    </location>
</feature>
<feature type="transmembrane region" description="Helical" evidence="1">
    <location>
        <begin position="969"/>
        <end position="996"/>
    </location>
</feature>
<dbReference type="PATRIC" id="fig|1249552.3.peg.1340"/>
<dbReference type="EMBL" id="CP013189">
    <property type="protein sequence ID" value="ALO45993.1"/>
    <property type="molecule type" value="Genomic_DNA"/>
</dbReference>
<dbReference type="AlphaFoldDB" id="A0A0S2KCM2"/>
<dbReference type="PANTHER" id="PTHR32063">
    <property type="match status" value="1"/>
</dbReference>
<dbReference type="RefSeq" id="WP_058021480.1">
    <property type="nucleotide sequence ID" value="NZ_CP013189.1"/>
</dbReference>
<evidence type="ECO:0000313" key="2">
    <source>
        <dbReference type="EMBL" id="ALO45993.1"/>
    </source>
</evidence>
<dbReference type="PANTHER" id="PTHR32063:SF18">
    <property type="entry name" value="CATION EFFLUX SYSTEM PROTEIN"/>
    <property type="match status" value="1"/>
</dbReference>
<dbReference type="KEGG" id="pspi:PS2015_1336"/>
<proteinExistence type="predicted"/>
<feature type="transmembrane region" description="Helical" evidence="1">
    <location>
        <begin position="355"/>
        <end position="372"/>
    </location>
</feature>
<sequence>MIRQILSRPRLIVLVASMLFISGLASYGSMARQEDPTFPGRAGLVTALYPGATAEIMERLVLEPLQQEIAQVEEVDDFTAVARTGVALVSVALRQDIYDTAPAWERVRQAMDRARLEIPQGLTELSLDDRIMGTPAAVLAVAGSASAIELSLAAERLKRALTGLPGLSRIEIEGDVAQQINIALRDPDLARLGLSPGTVANQLAQRNQILPGGFIIRDGLRITLLANTEFRDIDEMAATQISLPDGGQVPLSTLADLWRGPLDPMQPVTYQDGERVVALSIHARSNETDAIGFGRLLRDRVEGLRAEFAPLTIQELFFQPDQVERRLSDLMGNLLLSMLIITVIVFLGMGLRMGILVASVLPVVTVITLGIYNLGNGVLHQIAVIGMVISLGILIDNAIVMIENVQNRINEGATPSDAAGAAVSELAGPLGSSTGTTLAAFTPLLLSTGGTADFTRGIPVMIMLTLSVSYLIAVSLVPLLAAWFLKPSPTRRSAWFDALGAWLAACSERAPRLIILAGLTIVLASLYTITMLNVQFFPNADRPQVVVEMFLAEGTDQERTDDVSADLERMIRQQDNVVSVHRFVGFTGPGFYYNLPNSTRAPNRARLVVNLQRLSDTGPFMDWIRTYTSESLPDLDVTAGTLAQGPPRVAPVEVRIYHTDDRTRLAAAEQVFQVVKNTPGAVDVRHDIDLGTPVLKLTVDDATAQRYGINRADVARMLFGRSLGFTAEQYRQERDPIPIVVRSHAGLQSSAEQILSGYVYNARNDAIPLSLIATVSADWQPAAIQHRNGQRVYSVTSGLADGFSFSQILASLNTQLEENPLPSGTRIELGGDAESAGEANQAIFNTAPIGILLLLFFLLMQFNSFTRVGIVLLTVPLAAAGIFPGLVLSNSPFGFQPLLGIIALVGIVVNNAIVLLDLIDQRLKSGMGINEAVNEAVTRRTRPILLTTATTIAGLLPLAFSASTLWPPMAWAIISGLLASTIQTLLVIPAVCRLALDSRQQRLRVKQSPA</sequence>
<keyword evidence="1" id="KW-0812">Transmembrane</keyword>
<dbReference type="SUPFAM" id="SSF82714">
    <property type="entry name" value="Multidrug efflux transporter AcrB TolC docking domain, DN and DC subdomains"/>
    <property type="match status" value="2"/>
</dbReference>
<dbReference type="GO" id="GO:0005886">
    <property type="term" value="C:plasma membrane"/>
    <property type="evidence" value="ECO:0007669"/>
    <property type="project" value="TreeGrafter"/>
</dbReference>
<keyword evidence="1" id="KW-0472">Membrane</keyword>
<dbReference type="Gene3D" id="3.30.70.1430">
    <property type="entry name" value="Multidrug efflux transporter AcrB pore domain"/>
    <property type="match status" value="2"/>
</dbReference>
<keyword evidence="1" id="KW-1133">Transmembrane helix</keyword>
<dbReference type="Pfam" id="PF00873">
    <property type="entry name" value="ACR_tran"/>
    <property type="match status" value="1"/>
</dbReference>
<feature type="transmembrane region" description="Helical" evidence="1">
    <location>
        <begin position="842"/>
        <end position="860"/>
    </location>
</feature>
<feature type="transmembrane region" description="Helical" evidence="1">
    <location>
        <begin position="378"/>
        <end position="402"/>
    </location>
</feature>
<dbReference type="STRING" id="1249552.PS2015_1336"/>
<dbReference type="SUPFAM" id="SSF82693">
    <property type="entry name" value="Multidrug efflux transporter AcrB pore domain, PN1, PN2, PC1 and PC2 subdomains"/>
    <property type="match status" value="2"/>
</dbReference>
<dbReference type="Gene3D" id="3.30.2090.10">
    <property type="entry name" value="Multidrug efflux transporter AcrB TolC docking domain, DN and DC subdomains"/>
    <property type="match status" value="2"/>
</dbReference>
<dbReference type="PRINTS" id="PR00702">
    <property type="entry name" value="ACRIFLAVINRP"/>
</dbReference>
<dbReference type="Gene3D" id="3.30.70.1320">
    <property type="entry name" value="Multidrug efflux transporter AcrB pore domain like"/>
    <property type="match status" value="1"/>
</dbReference>
<evidence type="ECO:0000313" key="3">
    <source>
        <dbReference type="Proteomes" id="UP000065641"/>
    </source>
</evidence>
<dbReference type="OrthoDB" id="9757940at2"/>
<feature type="transmembrane region" description="Helical" evidence="1">
    <location>
        <begin position="330"/>
        <end position="348"/>
    </location>
</feature>
<gene>
    <name evidence="2" type="ORF">PS2015_1336</name>
</gene>
<dbReference type="GO" id="GO:0042910">
    <property type="term" value="F:xenobiotic transmembrane transporter activity"/>
    <property type="evidence" value="ECO:0007669"/>
    <property type="project" value="TreeGrafter"/>
</dbReference>
<dbReference type="Proteomes" id="UP000065641">
    <property type="component" value="Chromosome"/>
</dbReference>
<keyword evidence="3" id="KW-1185">Reference proteome</keyword>